<evidence type="ECO:0000256" key="4">
    <source>
        <dbReference type="ARBA" id="ARBA00022741"/>
    </source>
</evidence>
<evidence type="ECO:0000259" key="10">
    <source>
        <dbReference type="Pfam" id="PF23559"/>
    </source>
</evidence>
<dbReference type="InterPro" id="IPR056789">
    <property type="entry name" value="LRR_R13L1-DRL21"/>
</dbReference>
<dbReference type="GO" id="GO:0005524">
    <property type="term" value="F:ATP binding"/>
    <property type="evidence" value="ECO:0007669"/>
    <property type="project" value="UniProtKB-KW"/>
</dbReference>
<comment type="similarity">
    <text evidence="1">Belongs to the disease resistance NB-LRR family.</text>
</comment>
<evidence type="ECO:0000256" key="1">
    <source>
        <dbReference type="ARBA" id="ARBA00008894"/>
    </source>
</evidence>
<evidence type="ECO:0000313" key="13">
    <source>
        <dbReference type="Proteomes" id="UP000636709"/>
    </source>
</evidence>
<sequence>MAPRSEARLVEDLRDFLDDFAFRAKRLAAPLLRPFGPSAEPAAVDDAELDRLKAKLRRIRATLRAAEDRVVADEFVALWLRELRDLEHAAEDVLEELEFEALRSARLEGFKAQLLRSSSAAGGKRKREISLMYSSSPDRLSRKIAKIMERYNEIARDRDALRLRSGDGERRQEVSPMTPSSCLMKCRLHGRERDLRRVTELLLSDEASCCDVYSAVPIVGPAGVGKTSLAQHIFNDAAISAEFDIKMWVWVCQEFDVLKLTRKLAEEATESPCDFADMNQMHRVITDRLKGKRFLLVLDDVWDESRDRWSSLQVPLKCAAPGSKIVVTTRSTKVARMMALKVHKVGYLSDTNCWSVCQDAALRGRDPSIINESLLSIGKSIAARCKGLPLAANAAGHVLSTAVDRNHWEAIEQSDLWSSEVVEQTIPALLVSYNSLQKHLKRYFSYCSLFPKEYLFRKDKLVRLWLAQGFVEADSAQHAEDIACKYFDDLVDKFFLQRLPYYEGRYVMHDLYHELAEYVSAKEYSRIEKSSFSNLEENARHLSVAPCKDHCNEIVQLYALQNEYMRESCVPGLRTLLVVQKDELEAKGNTLHINFPSGIFKLLGSLRALDLSNTNMEHLPHSVGELIHLRYLSLENTKIKCLPESISALFKLHSMNLKCCNSLIELPKGIKFLTNLRHLELPSMDDWNIGMPCGIGELTNLETMHVIKVGGDSESCGIADLVNLNKLRGELCISGIENVTSAQITPGASIKNKGELRKLILHWSSIDSMFSDEASSVLDSLQPHPDLEELTIRGFSGIRFPLWLGNQSMFSLSILELKDCQNCKELPSIGQLPCLKHLSINSLPSIKHVRRMLSIPGESNCGDYRSSTSRAFPTLETLKFANMDSWEIWDEIEATDFPCLQHLTVMRCSKLSGLPNLQAVQNLRIKNCEALLELPSLPSLQCIKIEGFWSVSQILQLPIFSHIETLELRCHKKFVSVKKIQNPLFNSLRLKQKGLLHKVSGCQVLPFQNLFVQDSQKTWTFLRCAGRKLECNCNTIAFANLTFGQTNAHPSGGSCLHLY</sequence>
<feature type="domain" description="Disease resistance protein winged helix" evidence="10">
    <location>
        <begin position="449"/>
        <end position="516"/>
    </location>
</feature>
<dbReference type="InterPro" id="IPR036388">
    <property type="entry name" value="WH-like_DNA-bd_sf"/>
</dbReference>
<dbReference type="Gene3D" id="1.20.5.4130">
    <property type="match status" value="1"/>
</dbReference>
<keyword evidence="4" id="KW-0547">Nucleotide-binding</keyword>
<dbReference type="GO" id="GO:0043531">
    <property type="term" value="F:ADP binding"/>
    <property type="evidence" value="ECO:0007669"/>
    <property type="project" value="InterPro"/>
</dbReference>
<dbReference type="Gene3D" id="1.10.10.10">
    <property type="entry name" value="Winged helix-like DNA-binding domain superfamily/Winged helix DNA-binding domain"/>
    <property type="match status" value="1"/>
</dbReference>
<keyword evidence="2" id="KW-0433">Leucine-rich repeat</keyword>
<keyword evidence="3" id="KW-0677">Repeat</keyword>
<dbReference type="Pfam" id="PF00931">
    <property type="entry name" value="NB-ARC"/>
    <property type="match status" value="1"/>
</dbReference>
<dbReference type="InterPro" id="IPR027417">
    <property type="entry name" value="P-loop_NTPase"/>
</dbReference>
<proteinExistence type="inferred from homology"/>
<dbReference type="Gene3D" id="3.80.10.10">
    <property type="entry name" value="Ribonuclease Inhibitor"/>
    <property type="match status" value="2"/>
</dbReference>
<dbReference type="InterPro" id="IPR041118">
    <property type="entry name" value="Rx_N"/>
</dbReference>
<evidence type="ECO:0000259" key="9">
    <source>
        <dbReference type="Pfam" id="PF18052"/>
    </source>
</evidence>
<dbReference type="GO" id="GO:0006952">
    <property type="term" value="P:defense response"/>
    <property type="evidence" value="ECO:0007669"/>
    <property type="project" value="UniProtKB-KW"/>
</dbReference>
<dbReference type="EMBL" id="JACEFO010001783">
    <property type="protein sequence ID" value="KAF8702696.1"/>
    <property type="molecule type" value="Genomic_DNA"/>
</dbReference>
<dbReference type="OrthoDB" id="619154at2759"/>
<dbReference type="Pfam" id="PF25019">
    <property type="entry name" value="LRR_R13L1-DRL21"/>
    <property type="match status" value="1"/>
</dbReference>
<dbReference type="Proteomes" id="UP000636709">
    <property type="component" value="Unassembled WGS sequence"/>
</dbReference>
<evidence type="ECO:0000259" key="11">
    <source>
        <dbReference type="Pfam" id="PF25019"/>
    </source>
</evidence>
<keyword evidence="5" id="KW-0611">Plant defense</keyword>
<dbReference type="Gene3D" id="3.40.50.300">
    <property type="entry name" value="P-loop containing nucleotide triphosphate hydrolases"/>
    <property type="match status" value="1"/>
</dbReference>
<evidence type="ECO:0000256" key="7">
    <source>
        <dbReference type="SAM" id="Coils"/>
    </source>
</evidence>
<dbReference type="InterPro" id="IPR032675">
    <property type="entry name" value="LRR_dom_sf"/>
</dbReference>
<dbReference type="Pfam" id="PF23559">
    <property type="entry name" value="WHD_DRP"/>
    <property type="match status" value="1"/>
</dbReference>
<feature type="domain" description="NB-ARC" evidence="8">
    <location>
        <begin position="192"/>
        <end position="363"/>
    </location>
</feature>
<evidence type="ECO:0000256" key="5">
    <source>
        <dbReference type="ARBA" id="ARBA00022821"/>
    </source>
</evidence>
<dbReference type="InterPro" id="IPR058922">
    <property type="entry name" value="WHD_DRP"/>
</dbReference>
<dbReference type="Pfam" id="PF18052">
    <property type="entry name" value="Rx_N"/>
    <property type="match status" value="1"/>
</dbReference>
<feature type="domain" description="R13L1/DRL21-like LRR repeat region" evidence="11">
    <location>
        <begin position="718"/>
        <end position="842"/>
    </location>
</feature>
<keyword evidence="6" id="KW-0067">ATP-binding</keyword>
<comment type="caution">
    <text evidence="12">The sequence shown here is derived from an EMBL/GenBank/DDBJ whole genome shotgun (WGS) entry which is preliminary data.</text>
</comment>
<feature type="domain" description="Disease resistance N-terminal" evidence="9">
    <location>
        <begin position="47"/>
        <end position="106"/>
    </location>
</feature>
<evidence type="ECO:0000259" key="8">
    <source>
        <dbReference type="Pfam" id="PF00931"/>
    </source>
</evidence>
<dbReference type="InterPro" id="IPR002182">
    <property type="entry name" value="NB-ARC"/>
</dbReference>
<feature type="coiled-coil region" evidence="7">
    <location>
        <begin position="49"/>
        <end position="103"/>
    </location>
</feature>
<organism evidence="12 13">
    <name type="scientific">Digitaria exilis</name>
    <dbReference type="NCBI Taxonomy" id="1010633"/>
    <lineage>
        <taxon>Eukaryota</taxon>
        <taxon>Viridiplantae</taxon>
        <taxon>Streptophyta</taxon>
        <taxon>Embryophyta</taxon>
        <taxon>Tracheophyta</taxon>
        <taxon>Spermatophyta</taxon>
        <taxon>Magnoliopsida</taxon>
        <taxon>Liliopsida</taxon>
        <taxon>Poales</taxon>
        <taxon>Poaceae</taxon>
        <taxon>PACMAD clade</taxon>
        <taxon>Panicoideae</taxon>
        <taxon>Panicodae</taxon>
        <taxon>Paniceae</taxon>
        <taxon>Anthephorinae</taxon>
        <taxon>Digitaria</taxon>
    </lineage>
</organism>
<protein>
    <submittedName>
        <fullName evidence="12">Uncharacterized protein</fullName>
    </submittedName>
</protein>
<dbReference type="PRINTS" id="PR00364">
    <property type="entry name" value="DISEASERSIST"/>
</dbReference>
<evidence type="ECO:0000256" key="6">
    <source>
        <dbReference type="ARBA" id="ARBA00022840"/>
    </source>
</evidence>
<dbReference type="SUPFAM" id="SSF52540">
    <property type="entry name" value="P-loop containing nucleoside triphosphate hydrolases"/>
    <property type="match status" value="1"/>
</dbReference>
<reference evidence="12" key="1">
    <citation type="submission" date="2020-07" db="EMBL/GenBank/DDBJ databases">
        <title>Genome sequence and genetic diversity analysis of an under-domesticated orphan crop, white fonio (Digitaria exilis).</title>
        <authorList>
            <person name="Bennetzen J.L."/>
            <person name="Chen S."/>
            <person name="Ma X."/>
            <person name="Wang X."/>
            <person name="Yssel A.E.J."/>
            <person name="Chaluvadi S.R."/>
            <person name="Johnson M."/>
            <person name="Gangashetty P."/>
            <person name="Hamidou F."/>
            <person name="Sanogo M.D."/>
            <person name="Zwaenepoel A."/>
            <person name="Wallace J."/>
            <person name="Van De Peer Y."/>
            <person name="Van Deynze A."/>
        </authorList>
    </citation>
    <scope>NUCLEOTIDE SEQUENCE</scope>
    <source>
        <tissue evidence="12">Leaves</tissue>
    </source>
</reference>
<evidence type="ECO:0000313" key="12">
    <source>
        <dbReference type="EMBL" id="KAF8702696.1"/>
    </source>
</evidence>
<dbReference type="PANTHER" id="PTHR36766:SF40">
    <property type="entry name" value="DISEASE RESISTANCE PROTEIN RGA3"/>
    <property type="match status" value="1"/>
</dbReference>
<evidence type="ECO:0000256" key="2">
    <source>
        <dbReference type="ARBA" id="ARBA00022614"/>
    </source>
</evidence>
<accession>A0A835BNM4</accession>
<gene>
    <name evidence="12" type="ORF">HU200_032519</name>
</gene>
<dbReference type="AlphaFoldDB" id="A0A835BNM4"/>
<name>A0A835BNM4_9POAL</name>
<dbReference type="GO" id="GO:0051707">
    <property type="term" value="P:response to other organism"/>
    <property type="evidence" value="ECO:0007669"/>
    <property type="project" value="UniProtKB-ARBA"/>
</dbReference>
<dbReference type="PANTHER" id="PTHR36766">
    <property type="entry name" value="PLANT BROAD-SPECTRUM MILDEW RESISTANCE PROTEIN RPW8"/>
    <property type="match status" value="1"/>
</dbReference>
<keyword evidence="7" id="KW-0175">Coiled coil</keyword>
<keyword evidence="13" id="KW-1185">Reference proteome</keyword>
<evidence type="ECO:0000256" key="3">
    <source>
        <dbReference type="ARBA" id="ARBA00022737"/>
    </source>
</evidence>
<dbReference type="SUPFAM" id="SSF52058">
    <property type="entry name" value="L domain-like"/>
    <property type="match status" value="1"/>
</dbReference>